<feature type="region of interest" description="Disordered" evidence="1">
    <location>
        <begin position="35"/>
        <end position="73"/>
    </location>
</feature>
<gene>
    <name evidence="3" type="ORF">SAMN06295920_101149</name>
</gene>
<proteinExistence type="predicted"/>
<dbReference type="AlphaFoldDB" id="A0A1T4ZS69"/>
<reference evidence="4" key="1">
    <citation type="submission" date="2017-02" db="EMBL/GenBank/DDBJ databases">
        <authorList>
            <person name="Varghese N."/>
            <person name="Submissions S."/>
        </authorList>
    </citation>
    <scope>NUCLEOTIDE SEQUENCE [LARGE SCALE GENOMIC DNA]</scope>
    <source>
        <strain evidence="4">UM2</strain>
    </source>
</reference>
<dbReference type="RefSeq" id="WP_079646130.1">
    <property type="nucleotide sequence ID" value="NZ_FUYM01000001.1"/>
</dbReference>
<organism evidence="3 4">
    <name type="scientific">Rhizorhabdus histidinilytica</name>
    <dbReference type="NCBI Taxonomy" id="439228"/>
    <lineage>
        <taxon>Bacteria</taxon>
        <taxon>Pseudomonadati</taxon>
        <taxon>Pseudomonadota</taxon>
        <taxon>Alphaproteobacteria</taxon>
        <taxon>Sphingomonadales</taxon>
        <taxon>Sphingomonadaceae</taxon>
        <taxon>Rhizorhabdus</taxon>
    </lineage>
</organism>
<sequence length="73" mass="8670">MEEQAIQWGAIAVFGAIVLGSLLLNLGLRWHQRQRRRRARGFRNMKSMAQKQRERARRPDWRQAPSGSQRGWR</sequence>
<dbReference type="Proteomes" id="UP000189818">
    <property type="component" value="Unassembled WGS sequence"/>
</dbReference>
<name>A0A1T4ZS69_9SPHN</name>
<accession>A0A1T4ZS69</accession>
<feature type="transmembrane region" description="Helical" evidence="2">
    <location>
        <begin position="6"/>
        <end position="28"/>
    </location>
</feature>
<protein>
    <submittedName>
        <fullName evidence="3">Uncharacterized protein</fullName>
    </submittedName>
</protein>
<evidence type="ECO:0000256" key="2">
    <source>
        <dbReference type="SAM" id="Phobius"/>
    </source>
</evidence>
<dbReference type="OrthoDB" id="7585412at2"/>
<keyword evidence="2" id="KW-1133">Transmembrane helix</keyword>
<evidence type="ECO:0000313" key="3">
    <source>
        <dbReference type="EMBL" id="SKB25560.1"/>
    </source>
</evidence>
<evidence type="ECO:0000256" key="1">
    <source>
        <dbReference type="SAM" id="MobiDB-lite"/>
    </source>
</evidence>
<evidence type="ECO:0000313" key="4">
    <source>
        <dbReference type="Proteomes" id="UP000189818"/>
    </source>
</evidence>
<feature type="compositionally biased region" description="Basic and acidic residues" evidence="1">
    <location>
        <begin position="51"/>
        <end position="61"/>
    </location>
</feature>
<dbReference type="EMBL" id="FUYM01000001">
    <property type="protein sequence ID" value="SKB25560.1"/>
    <property type="molecule type" value="Genomic_DNA"/>
</dbReference>
<keyword evidence="4" id="KW-1185">Reference proteome</keyword>
<keyword evidence="2" id="KW-0472">Membrane</keyword>
<keyword evidence="2" id="KW-0812">Transmembrane</keyword>